<organism evidence="1">
    <name type="scientific">bioreactor metagenome</name>
    <dbReference type="NCBI Taxonomy" id="1076179"/>
    <lineage>
        <taxon>unclassified sequences</taxon>
        <taxon>metagenomes</taxon>
        <taxon>ecological metagenomes</taxon>
    </lineage>
</organism>
<comment type="caution">
    <text evidence="1">The sequence shown here is derived from an EMBL/GenBank/DDBJ whole genome shotgun (WGS) entry which is preliminary data.</text>
</comment>
<dbReference type="EMBL" id="VSSQ01054953">
    <property type="protein sequence ID" value="MPN08864.1"/>
    <property type="molecule type" value="Genomic_DNA"/>
</dbReference>
<dbReference type="AlphaFoldDB" id="A0A645F8D3"/>
<gene>
    <name evidence="1" type="ORF">SDC9_156150</name>
</gene>
<sequence length="267" mass="30172">MIPTTNCTGYYCTYTAPYYLANATYKWQVRSYTSSTWRTYTKLTSFVLNSQIPGFISDFTENYDGWKSVKGTWSIMDGSLYTPGALSTSYSIVHENNYPTVDFSVTMKREGDKSGANRVTIYGKPTPFIGSYHWYEGFTFQYTNDQKFLIYKSVRGDEDVVVPWTASNYIKPYDWNTIRIQADVKTHLLRFYINGHLIAYGTDTSLWSGRVGMGMYQTVANTPLYITSAVMITPYDTGLSSIDKSADAIGFSVSSAIPQDTDINQSP</sequence>
<protein>
    <recommendedName>
        <fullName evidence="2">3-keto-disaccharide hydrolase domain-containing protein</fullName>
    </recommendedName>
</protein>
<proteinExistence type="predicted"/>
<accession>A0A645F8D3</accession>
<evidence type="ECO:0000313" key="1">
    <source>
        <dbReference type="EMBL" id="MPN08864.1"/>
    </source>
</evidence>
<name>A0A645F8D3_9ZZZZ</name>
<evidence type="ECO:0008006" key="2">
    <source>
        <dbReference type="Google" id="ProtNLM"/>
    </source>
</evidence>
<reference evidence="1" key="1">
    <citation type="submission" date="2019-08" db="EMBL/GenBank/DDBJ databases">
        <authorList>
            <person name="Kucharzyk K."/>
            <person name="Murdoch R.W."/>
            <person name="Higgins S."/>
            <person name="Loffler F."/>
        </authorList>
    </citation>
    <scope>NUCLEOTIDE SEQUENCE</scope>
</reference>
<dbReference type="Gene3D" id="2.60.120.560">
    <property type="entry name" value="Exo-inulinase, domain 1"/>
    <property type="match status" value="1"/>
</dbReference>